<keyword evidence="5" id="KW-0001">2Fe-2S</keyword>
<dbReference type="InterPro" id="IPR016208">
    <property type="entry name" value="Ald_Oxase/xanthine_DH-like"/>
</dbReference>
<dbReference type="InterPro" id="IPR037165">
    <property type="entry name" value="AldOxase/xan_DH_Mopterin-bd_sf"/>
</dbReference>
<dbReference type="EC" id="1.17.1.4" evidence="13"/>
<comment type="cofactor">
    <cofactor evidence="2">
        <name>FAD</name>
        <dbReference type="ChEBI" id="CHEBI:57692"/>
    </cofactor>
</comment>
<dbReference type="InterPro" id="IPR008274">
    <property type="entry name" value="AldOxase/xan_DH_MoCoBD1"/>
</dbReference>
<evidence type="ECO:0000313" key="14">
    <source>
        <dbReference type="Proteomes" id="UP000469011"/>
    </source>
</evidence>
<organism evidence="13 14">
    <name type="scientific">Jiella pacifica</name>
    <dbReference type="NCBI Taxonomy" id="2696469"/>
    <lineage>
        <taxon>Bacteria</taxon>
        <taxon>Pseudomonadati</taxon>
        <taxon>Pseudomonadota</taxon>
        <taxon>Alphaproteobacteria</taxon>
        <taxon>Hyphomicrobiales</taxon>
        <taxon>Aurantimonadaceae</taxon>
        <taxon>Jiella</taxon>
    </lineage>
</organism>
<evidence type="ECO:0000256" key="2">
    <source>
        <dbReference type="ARBA" id="ARBA00001974"/>
    </source>
</evidence>
<evidence type="ECO:0000256" key="1">
    <source>
        <dbReference type="ARBA" id="ARBA00001924"/>
    </source>
</evidence>
<feature type="domain" description="Aldehyde oxidase/xanthine dehydrogenase a/b hammerhead" evidence="12">
    <location>
        <begin position="49"/>
        <end position="161"/>
    </location>
</feature>
<dbReference type="SUPFAM" id="SSF54665">
    <property type="entry name" value="CO dehydrogenase molybdoprotein N-domain-like"/>
    <property type="match status" value="1"/>
</dbReference>
<dbReference type="SUPFAM" id="SSF56003">
    <property type="entry name" value="Molybdenum cofactor-binding domain"/>
    <property type="match status" value="1"/>
</dbReference>
<evidence type="ECO:0000256" key="3">
    <source>
        <dbReference type="ARBA" id="ARBA00006849"/>
    </source>
</evidence>
<evidence type="ECO:0000256" key="5">
    <source>
        <dbReference type="ARBA" id="ARBA00022714"/>
    </source>
</evidence>
<dbReference type="GO" id="GO:0051537">
    <property type="term" value="F:2 iron, 2 sulfur cluster binding"/>
    <property type="evidence" value="ECO:0007669"/>
    <property type="project" value="UniProtKB-KW"/>
</dbReference>
<dbReference type="InterPro" id="IPR000674">
    <property type="entry name" value="Ald_Oxase/Xan_DH_a/b"/>
</dbReference>
<dbReference type="Gene3D" id="3.90.1170.50">
    <property type="entry name" value="Aldehyde oxidase/xanthine dehydrogenase, a/b hammerhead"/>
    <property type="match status" value="1"/>
</dbReference>
<dbReference type="Proteomes" id="UP000469011">
    <property type="component" value="Unassembled WGS sequence"/>
</dbReference>
<comment type="cofactor">
    <cofactor evidence="1">
        <name>Mo-molybdopterin</name>
        <dbReference type="ChEBI" id="CHEBI:71302"/>
    </cofactor>
</comment>
<dbReference type="FunFam" id="3.30.365.10:FF:000002">
    <property type="entry name" value="Xanthine dehydrogenase oxidase"/>
    <property type="match status" value="1"/>
</dbReference>
<accession>A0A6N9SYD7</accession>
<evidence type="ECO:0000256" key="6">
    <source>
        <dbReference type="ARBA" id="ARBA00022723"/>
    </source>
</evidence>
<dbReference type="RefSeq" id="WP_163461956.1">
    <property type="nucleotide sequence ID" value="NZ_JAAAMG010000003.1"/>
</dbReference>
<protein>
    <submittedName>
        <fullName evidence="13">Xanthine dehydrogenase molybdopterin binding subunit</fullName>
        <ecNumber evidence="13">1.17.1.4</ecNumber>
    </submittedName>
</protein>
<dbReference type="Gene3D" id="3.30.365.10">
    <property type="entry name" value="Aldehyde oxidase/xanthine dehydrogenase, molybdopterin binding domain"/>
    <property type="match status" value="4"/>
</dbReference>
<keyword evidence="4" id="KW-0500">Molybdenum</keyword>
<evidence type="ECO:0000256" key="9">
    <source>
        <dbReference type="ARBA" id="ARBA00023014"/>
    </source>
</evidence>
<evidence type="ECO:0000259" key="12">
    <source>
        <dbReference type="SMART" id="SM01008"/>
    </source>
</evidence>
<evidence type="ECO:0000256" key="10">
    <source>
        <dbReference type="ARBA" id="ARBA00034078"/>
    </source>
</evidence>
<keyword evidence="14" id="KW-1185">Reference proteome</keyword>
<dbReference type="PANTHER" id="PTHR11908:SF132">
    <property type="entry name" value="ALDEHYDE OXIDASE 1-RELATED"/>
    <property type="match status" value="1"/>
</dbReference>
<evidence type="ECO:0000313" key="13">
    <source>
        <dbReference type="EMBL" id="NDW03831.1"/>
    </source>
</evidence>
<dbReference type="NCBIfam" id="TIGR02965">
    <property type="entry name" value="xanthine_xdhB"/>
    <property type="match status" value="1"/>
</dbReference>
<dbReference type="Pfam" id="PF02738">
    <property type="entry name" value="MoCoBD_1"/>
    <property type="match status" value="1"/>
</dbReference>
<dbReference type="InterPro" id="IPR046867">
    <property type="entry name" value="AldOxase/xan_DH_MoCoBD2"/>
</dbReference>
<comment type="cofactor">
    <cofactor evidence="10">
        <name>[2Fe-2S] cluster</name>
        <dbReference type="ChEBI" id="CHEBI:190135"/>
    </cofactor>
</comment>
<dbReference type="AlphaFoldDB" id="A0A6N9SYD7"/>
<gene>
    <name evidence="13" type="primary">xdhB</name>
    <name evidence="13" type="ORF">GTK09_05255</name>
</gene>
<keyword evidence="7 13" id="KW-0560">Oxidoreductase</keyword>
<comment type="caution">
    <text evidence="13">The sequence shown here is derived from an EMBL/GenBank/DDBJ whole genome shotgun (WGS) entry which is preliminary data.</text>
</comment>
<dbReference type="EMBL" id="JAAAMG010000003">
    <property type="protein sequence ID" value="NDW03831.1"/>
    <property type="molecule type" value="Genomic_DNA"/>
</dbReference>
<keyword evidence="6" id="KW-0479">Metal-binding</keyword>
<dbReference type="FunFam" id="3.30.365.10:FF:000001">
    <property type="entry name" value="Xanthine dehydrogenase oxidase"/>
    <property type="match status" value="1"/>
</dbReference>
<keyword evidence="8" id="KW-0408">Iron</keyword>
<name>A0A6N9SYD7_9HYPH</name>
<keyword evidence="9" id="KW-0411">Iron-sulfur</keyword>
<dbReference type="GO" id="GO:0030151">
    <property type="term" value="F:molybdenum ion binding"/>
    <property type="evidence" value="ECO:0007669"/>
    <property type="project" value="InterPro"/>
</dbReference>
<reference evidence="13 14" key="1">
    <citation type="submission" date="2020-01" db="EMBL/GenBank/DDBJ databases">
        <title>Jiella pacifica sp. nov.</title>
        <authorList>
            <person name="Xue Z."/>
            <person name="Zhu S."/>
            <person name="Chen J."/>
            <person name="Yang J."/>
        </authorList>
    </citation>
    <scope>NUCLEOTIDE SEQUENCE [LARGE SCALE GENOMIC DNA]</scope>
    <source>
        <strain evidence="13 14">40Bstr34</strain>
    </source>
</reference>
<evidence type="ECO:0000256" key="4">
    <source>
        <dbReference type="ARBA" id="ARBA00022505"/>
    </source>
</evidence>
<dbReference type="InterPro" id="IPR014309">
    <property type="entry name" value="Xanthine_DH_Mopterin-bd_su"/>
</dbReference>
<dbReference type="GO" id="GO:0004854">
    <property type="term" value="F:xanthine dehydrogenase activity"/>
    <property type="evidence" value="ECO:0007669"/>
    <property type="project" value="UniProtKB-EC"/>
</dbReference>
<comment type="cofactor">
    <cofactor evidence="11">
        <name>Mo-molybdopterin cytosine dinucleotide</name>
        <dbReference type="ChEBI" id="CHEBI:71308"/>
    </cofactor>
</comment>
<sequence>MDETRIQDRSGAGQPALAELNERPPTHEAKIRGGVAAAIAHDSGMKHVTGAARYADDEPELPGTLQVFIAMSAHAHARIVRLDVSAVRAAPGVAAVLTAEDIPGQNDYSPVFGDDPIFPPLTGDGAVVQYVGQPIFAVAAETERAARSAAKLAVVDYEDLPAAISIDDAVAHADAAGEDLLPAYEMRLGDAAAALEAAPMRAKGRIEIGGQDHFYLEGQIATAAPMEDGDVFVRSSTQHPSEVQHNVAKMLGRPDHAVTVELRRMGGGFGGKESQPALFAAVAALVAVKTGRPAKCRLDRDDDMEMTGKRHELRIDYDLGFSEDGTIRAADFSHFVRCGYSRDLSAAIADRAMFHADNAYDLKAARIHSRRLKTHTVSNTAFRGFGGPQGMVGIERAMDEIAFLTGLDPLDVRKRNFYPGAGEEPVVTPYHMPVTDSVIGEIVDELEASSDYRARREAVKAFNSRNAILKKGLALTPVKFGISFTTTHLNQAGALVHVYKDGSVHLNHGGTEMGQGLFVKVAQVVAEEFQIDLEKVKITATTTAKVPNTSATAASSGSDLNGMAAQNAARTIKDRLIDFAAERYHVPRDQVVFQPNRVLIGNMEKRFSDLVGEAYLARISLSSTGFYATPEITYDREAASGRPFYYFAYGAACSEVVIDTLTGEYRLLRADILHDVGKSLNPAIDMGQIEGGFIQGMGWLTTEELWWDDKGRLKTHAPSTYKIPTANDRPDDFRIRIWEKGENRSETVYRSKAVGEPPFMLAISVFSALTDAVCAAGEGKAFPRLDAPATPERVLWAVEAVRGGWQPGALDASET</sequence>
<evidence type="ECO:0000256" key="7">
    <source>
        <dbReference type="ARBA" id="ARBA00023002"/>
    </source>
</evidence>
<dbReference type="Pfam" id="PF20256">
    <property type="entry name" value="MoCoBD_2"/>
    <property type="match status" value="1"/>
</dbReference>
<dbReference type="PANTHER" id="PTHR11908">
    <property type="entry name" value="XANTHINE DEHYDROGENASE"/>
    <property type="match status" value="1"/>
</dbReference>
<proteinExistence type="inferred from homology"/>
<dbReference type="InterPro" id="IPR036856">
    <property type="entry name" value="Ald_Oxase/Xan_DH_a/b_sf"/>
</dbReference>
<comment type="similarity">
    <text evidence="3">Belongs to the xanthine dehydrogenase family.</text>
</comment>
<evidence type="ECO:0000256" key="11">
    <source>
        <dbReference type="ARBA" id="ARBA00053029"/>
    </source>
</evidence>
<dbReference type="SMART" id="SM01008">
    <property type="entry name" value="Ald_Xan_dh_C"/>
    <property type="match status" value="1"/>
</dbReference>
<dbReference type="GO" id="GO:0005506">
    <property type="term" value="F:iron ion binding"/>
    <property type="evidence" value="ECO:0007669"/>
    <property type="project" value="InterPro"/>
</dbReference>
<evidence type="ECO:0000256" key="8">
    <source>
        <dbReference type="ARBA" id="ARBA00023004"/>
    </source>
</evidence>
<dbReference type="Pfam" id="PF01315">
    <property type="entry name" value="Ald_Xan_dh_C"/>
    <property type="match status" value="1"/>
</dbReference>